<keyword evidence="2" id="KW-1185">Reference proteome</keyword>
<reference evidence="1" key="1">
    <citation type="submission" date="2021-06" db="EMBL/GenBank/DDBJ databases">
        <authorList>
            <person name="Kallberg Y."/>
            <person name="Tangrot J."/>
            <person name="Rosling A."/>
        </authorList>
    </citation>
    <scope>NUCLEOTIDE SEQUENCE</scope>
    <source>
        <strain evidence="1">FL966</strain>
    </source>
</reference>
<protein>
    <submittedName>
        <fullName evidence="1">24235_t:CDS:1</fullName>
    </submittedName>
</protein>
<dbReference type="EMBL" id="CAJVQA010031051">
    <property type="protein sequence ID" value="CAG8800591.1"/>
    <property type="molecule type" value="Genomic_DNA"/>
</dbReference>
<dbReference type="Proteomes" id="UP000789759">
    <property type="component" value="Unassembled WGS sequence"/>
</dbReference>
<comment type="caution">
    <text evidence="1">The sequence shown here is derived from an EMBL/GenBank/DDBJ whole genome shotgun (WGS) entry which is preliminary data.</text>
</comment>
<name>A0A9N9JWA7_9GLOM</name>
<proteinExistence type="predicted"/>
<organism evidence="1 2">
    <name type="scientific">Cetraspora pellucida</name>
    <dbReference type="NCBI Taxonomy" id="1433469"/>
    <lineage>
        <taxon>Eukaryota</taxon>
        <taxon>Fungi</taxon>
        <taxon>Fungi incertae sedis</taxon>
        <taxon>Mucoromycota</taxon>
        <taxon>Glomeromycotina</taxon>
        <taxon>Glomeromycetes</taxon>
        <taxon>Diversisporales</taxon>
        <taxon>Gigasporaceae</taxon>
        <taxon>Cetraspora</taxon>
    </lineage>
</organism>
<evidence type="ECO:0000313" key="2">
    <source>
        <dbReference type="Proteomes" id="UP000789759"/>
    </source>
</evidence>
<gene>
    <name evidence="1" type="ORF">CPELLU_LOCUS17683</name>
</gene>
<dbReference type="AlphaFoldDB" id="A0A9N9JWA7"/>
<feature type="non-terminal residue" evidence="1">
    <location>
        <position position="271"/>
    </location>
</feature>
<dbReference type="OrthoDB" id="10422104at2759"/>
<sequence length="271" mass="31155">WTIAEECPTNTVPVAPNAKEGNPIVLAEVQSKQRLYQIKKHYPIANKYVKILEIRALRQGIYKSVLSFWAKIQKYGNQLGYTPAQKKTHFLSRVRPDIRDEIYKIGQTKPINDIINSLAELELYVIPQQLAFPMANMQKIIQDAFAKQQTESKAKIKKLKAKLQAQQPQVATSEKSQQAFYIVDQEGNNIDPLTQDSNYLKYLEQAKALYKKPQKSNQFVRMNRIEKELNKTQNTINQLADQLQKKVYIKKYGICGETGHSKGKCPNQLMV</sequence>
<evidence type="ECO:0000313" key="1">
    <source>
        <dbReference type="EMBL" id="CAG8800591.1"/>
    </source>
</evidence>
<accession>A0A9N9JWA7</accession>